<feature type="non-terminal residue" evidence="2">
    <location>
        <position position="80"/>
    </location>
</feature>
<gene>
    <name evidence="2" type="ORF">QYT958_LOCUS47852</name>
</gene>
<feature type="non-terminal residue" evidence="2">
    <location>
        <position position="1"/>
    </location>
</feature>
<evidence type="ECO:0000313" key="3">
    <source>
        <dbReference type="Proteomes" id="UP000663848"/>
    </source>
</evidence>
<name>A0A822GDM7_9BILA</name>
<reference evidence="2" key="1">
    <citation type="submission" date="2021-02" db="EMBL/GenBank/DDBJ databases">
        <authorList>
            <person name="Nowell W R."/>
        </authorList>
    </citation>
    <scope>NUCLEOTIDE SEQUENCE</scope>
</reference>
<feature type="compositionally biased region" description="Acidic residues" evidence="1">
    <location>
        <begin position="71"/>
        <end position="80"/>
    </location>
</feature>
<accession>A0A822GDM7</accession>
<sequence length="80" mass="9331">EIKTDEKLVKQKIEEYLEIFNSKGESVVDQSESEPVKKTRGRKKKSETNSQPAKEGRVGKRRRKRVRSSDIENDLINENE</sequence>
<dbReference type="EMBL" id="CAJOBR010092400">
    <property type="protein sequence ID" value="CAF5142741.1"/>
    <property type="molecule type" value="Genomic_DNA"/>
</dbReference>
<feature type="region of interest" description="Disordered" evidence="1">
    <location>
        <begin position="24"/>
        <end position="80"/>
    </location>
</feature>
<dbReference type="AlphaFoldDB" id="A0A822GDM7"/>
<comment type="caution">
    <text evidence="2">The sequence shown here is derived from an EMBL/GenBank/DDBJ whole genome shotgun (WGS) entry which is preliminary data.</text>
</comment>
<evidence type="ECO:0000313" key="2">
    <source>
        <dbReference type="EMBL" id="CAF5142741.1"/>
    </source>
</evidence>
<proteinExistence type="predicted"/>
<protein>
    <submittedName>
        <fullName evidence="2">Uncharacterized protein</fullName>
    </submittedName>
</protein>
<dbReference type="Proteomes" id="UP000663848">
    <property type="component" value="Unassembled WGS sequence"/>
</dbReference>
<organism evidence="2 3">
    <name type="scientific">Rotaria socialis</name>
    <dbReference type="NCBI Taxonomy" id="392032"/>
    <lineage>
        <taxon>Eukaryota</taxon>
        <taxon>Metazoa</taxon>
        <taxon>Spiralia</taxon>
        <taxon>Gnathifera</taxon>
        <taxon>Rotifera</taxon>
        <taxon>Eurotatoria</taxon>
        <taxon>Bdelloidea</taxon>
        <taxon>Philodinida</taxon>
        <taxon>Philodinidae</taxon>
        <taxon>Rotaria</taxon>
    </lineage>
</organism>
<evidence type="ECO:0000256" key="1">
    <source>
        <dbReference type="SAM" id="MobiDB-lite"/>
    </source>
</evidence>